<feature type="compositionally biased region" description="Basic and acidic residues" evidence="1">
    <location>
        <begin position="149"/>
        <end position="166"/>
    </location>
</feature>
<sequence>MGFFDSLNEAGKGFGAAAKDAARTAKLNVRLRSLDDKLTQEFENLGKKYYEKHKNENTAENRRISEIYTEISDTKDELADIRGEVVCPNCGEYVPKNAKFCPNCGEDMNIFEESDTTDAETADYDDVFEDDEAQDDKADEASDDDKAEDDVKTSDKPEDSADSTEK</sequence>
<accession>A0A6N7J2C2</accession>
<dbReference type="Proteomes" id="UP000460257">
    <property type="component" value="Unassembled WGS sequence"/>
</dbReference>
<protein>
    <submittedName>
        <fullName evidence="3">Zinc-ribbon domain-containing protein</fullName>
    </submittedName>
</protein>
<dbReference type="EMBL" id="VOGC01000007">
    <property type="protein sequence ID" value="MQN02111.1"/>
    <property type="molecule type" value="Genomic_DNA"/>
</dbReference>
<evidence type="ECO:0000313" key="4">
    <source>
        <dbReference type="Proteomes" id="UP000460257"/>
    </source>
</evidence>
<evidence type="ECO:0000313" key="3">
    <source>
        <dbReference type="EMBL" id="MQN02111.1"/>
    </source>
</evidence>
<reference evidence="3" key="1">
    <citation type="journal article" date="2020" name="Appl. Environ. Microbiol.">
        <title>Medium-Chain Fatty Acid Synthesis by 'Candidatus Weimeria bifida' gen. nov., sp. nov., and 'Candidatus Pseudoramibacter fermentans' sp. nov.</title>
        <authorList>
            <person name="Scarborough M.J."/>
            <person name="Myers K.S."/>
            <person name="Donohue T.J."/>
            <person name="Noguera D.R."/>
        </authorList>
    </citation>
    <scope>NUCLEOTIDE SEQUENCE</scope>
    <source>
        <strain evidence="3">LCO1.1</strain>
    </source>
</reference>
<evidence type="ECO:0000259" key="2">
    <source>
        <dbReference type="Pfam" id="PF13240"/>
    </source>
</evidence>
<feature type="domain" description="Zinc-ribbon" evidence="2">
    <location>
        <begin position="87"/>
        <end position="105"/>
    </location>
</feature>
<proteinExistence type="predicted"/>
<gene>
    <name evidence="3" type="ORF">FRC54_09475</name>
</gene>
<feature type="region of interest" description="Disordered" evidence="1">
    <location>
        <begin position="112"/>
        <end position="166"/>
    </location>
</feature>
<comment type="caution">
    <text evidence="3">The sequence shown here is derived from an EMBL/GenBank/DDBJ whole genome shotgun (WGS) entry which is preliminary data.</text>
</comment>
<dbReference type="InterPro" id="IPR026870">
    <property type="entry name" value="Zinc_ribbon_dom"/>
</dbReference>
<dbReference type="AlphaFoldDB" id="A0A6N7J2C2"/>
<name>A0A6N7J2C2_9FIRM</name>
<evidence type="ECO:0000256" key="1">
    <source>
        <dbReference type="SAM" id="MobiDB-lite"/>
    </source>
</evidence>
<keyword evidence="4" id="KW-1185">Reference proteome</keyword>
<dbReference type="Pfam" id="PF13240">
    <property type="entry name" value="Zn_Ribbon_1"/>
    <property type="match status" value="1"/>
</dbReference>
<organism evidence="3 4">
    <name type="scientific">Candidatus Weimeria bifida</name>
    <dbReference type="NCBI Taxonomy" id="2599074"/>
    <lineage>
        <taxon>Bacteria</taxon>
        <taxon>Bacillati</taxon>
        <taxon>Bacillota</taxon>
        <taxon>Clostridia</taxon>
        <taxon>Lachnospirales</taxon>
        <taxon>Lachnospiraceae</taxon>
        <taxon>Candidatus Weimeria</taxon>
    </lineage>
</organism>
<feature type="compositionally biased region" description="Acidic residues" evidence="1">
    <location>
        <begin position="112"/>
        <end position="134"/>
    </location>
</feature>